<feature type="transmembrane region" description="Helical" evidence="2">
    <location>
        <begin position="82"/>
        <end position="103"/>
    </location>
</feature>
<evidence type="ECO:0000256" key="1">
    <source>
        <dbReference type="SAM" id="MobiDB-lite"/>
    </source>
</evidence>
<proteinExistence type="predicted"/>
<reference evidence="4" key="1">
    <citation type="journal article" date="2023" name="Commun. Biol.">
        <title>Genome analysis of Parmales, the sister group of diatoms, reveals the evolutionary specialization of diatoms from phago-mixotrophs to photoautotrophs.</title>
        <authorList>
            <person name="Ban H."/>
            <person name="Sato S."/>
            <person name="Yoshikawa S."/>
            <person name="Yamada K."/>
            <person name="Nakamura Y."/>
            <person name="Ichinomiya M."/>
            <person name="Sato N."/>
            <person name="Blanc-Mathieu R."/>
            <person name="Endo H."/>
            <person name="Kuwata A."/>
            <person name="Ogata H."/>
        </authorList>
    </citation>
    <scope>NUCLEOTIDE SEQUENCE [LARGE SCALE GENOMIC DNA]</scope>
    <source>
        <strain evidence="4">NIES 3699</strain>
    </source>
</reference>
<protein>
    <submittedName>
        <fullName evidence="3">Uncharacterized protein</fullName>
    </submittedName>
</protein>
<evidence type="ECO:0000313" key="3">
    <source>
        <dbReference type="EMBL" id="GMH99126.1"/>
    </source>
</evidence>
<keyword evidence="2" id="KW-0472">Membrane</keyword>
<evidence type="ECO:0000256" key="2">
    <source>
        <dbReference type="SAM" id="Phobius"/>
    </source>
</evidence>
<comment type="caution">
    <text evidence="3">The sequence shown here is derived from an EMBL/GenBank/DDBJ whole genome shotgun (WGS) entry which is preliminary data.</text>
</comment>
<keyword evidence="2" id="KW-1133">Transmembrane helix</keyword>
<evidence type="ECO:0000313" key="4">
    <source>
        <dbReference type="Proteomes" id="UP001165160"/>
    </source>
</evidence>
<dbReference type="EMBL" id="BRXX01000230">
    <property type="protein sequence ID" value="GMH99126.1"/>
    <property type="molecule type" value="Genomic_DNA"/>
</dbReference>
<dbReference type="AlphaFoldDB" id="A0A9W7BZC9"/>
<organism evidence="3 4">
    <name type="scientific">Triparma verrucosa</name>
    <dbReference type="NCBI Taxonomy" id="1606542"/>
    <lineage>
        <taxon>Eukaryota</taxon>
        <taxon>Sar</taxon>
        <taxon>Stramenopiles</taxon>
        <taxon>Ochrophyta</taxon>
        <taxon>Bolidophyceae</taxon>
        <taxon>Parmales</taxon>
        <taxon>Triparmaceae</taxon>
        <taxon>Triparma</taxon>
    </lineage>
</organism>
<keyword evidence="4" id="KW-1185">Reference proteome</keyword>
<feature type="region of interest" description="Disordered" evidence="1">
    <location>
        <begin position="1"/>
        <end position="24"/>
    </location>
</feature>
<keyword evidence="2" id="KW-0812">Transmembrane</keyword>
<sequence length="204" mass="22205">MSSSQSSGSQGAAKSVPQSVPQSVASNIQRKLSGSGDILRKPFKALNVTLPSPTQKILEETDRLASKLEEALSQRAAAHWNFFTAGLFIGAVVVAGVFAGVGFGERFRSKNNAVSRSARCYSFRIEEKLEGDEVTKSIKDHIETILSSHAENYISTYRLVLPLEFKDKGGDIERVIRGTKLDDKVGSVEWGDIEGGGCIFHVWT</sequence>
<name>A0A9W7BZC9_9STRA</name>
<dbReference type="Proteomes" id="UP001165160">
    <property type="component" value="Unassembled WGS sequence"/>
</dbReference>
<accession>A0A9W7BZC9</accession>
<gene>
    <name evidence="3" type="ORF">TrVE_jg1624</name>
</gene>